<dbReference type="RefSeq" id="WP_009857314.1">
    <property type="nucleotide sequence ID" value="NZ_JAAOCD010000007.1"/>
</dbReference>
<keyword evidence="2" id="KW-1185">Reference proteome</keyword>
<reference evidence="1 2" key="1">
    <citation type="submission" date="2020-03" db="EMBL/GenBank/DDBJ databases">
        <title>Rubrivivax benzoatilyticus JA2 (sequenced after 10 years sub-culturing).</title>
        <authorList>
            <person name="Gupta D."/>
            <person name="Chintalapati S."/>
            <person name="Chintalapati V.R."/>
        </authorList>
    </citation>
    <scope>NUCLEOTIDE SEQUENCE [LARGE SCALE GENOMIC DNA]</scope>
    <source>
        <strain evidence="1 2">JA2-Mal</strain>
    </source>
</reference>
<dbReference type="EMBL" id="JAAOCD010000007">
    <property type="protein sequence ID" value="NHK99633.1"/>
    <property type="molecule type" value="Genomic_DNA"/>
</dbReference>
<evidence type="ECO:0000313" key="1">
    <source>
        <dbReference type="EMBL" id="NHK99633.1"/>
    </source>
</evidence>
<proteinExistence type="predicted"/>
<sequence>MSAALAVWPPWPRLELRIDVDPDEARLEQELDTLQRRLRRPGDTLNGIASEPAAQPGFRLHWREADGELYVYVEDVVRQRLAGYTVFNRLIELDTRADRHLRAPHSKYRAGYRRRGLATAVYRRSLDAGCCLITGARQSAGAHALWRHLARHYPLRYVQLRDRELRALGERVDPALHDELHTRMLLLGRGWDEARLAAEAGLLHPPE</sequence>
<comment type="caution">
    <text evidence="1">The sequence shown here is derived from an EMBL/GenBank/DDBJ whole genome shotgun (WGS) entry which is preliminary data.</text>
</comment>
<protein>
    <submittedName>
        <fullName evidence="1">N-acetyltransferase</fullName>
    </submittedName>
</protein>
<evidence type="ECO:0000313" key="2">
    <source>
        <dbReference type="Proteomes" id="UP000802098"/>
    </source>
</evidence>
<name>A0ABX0HYG6_9BURK</name>
<gene>
    <name evidence="1" type="ORF">G7087_14695</name>
</gene>
<organism evidence="1 2">
    <name type="scientific">Rubrivivax benzoatilyticus</name>
    <dbReference type="NCBI Taxonomy" id="316997"/>
    <lineage>
        <taxon>Bacteria</taxon>
        <taxon>Pseudomonadati</taxon>
        <taxon>Pseudomonadota</taxon>
        <taxon>Betaproteobacteria</taxon>
        <taxon>Burkholderiales</taxon>
        <taxon>Sphaerotilaceae</taxon>
        <taxon>Rubrivivax</taxon>
    </lineage>
</organism>
<dbReference type="Proteomes" id="UP000802098">
    <property type="component" value="Unassembled WGS sequence"/>
</dbReference>
<accession>A0ABX0HYG6</accession>